<keyword evidence="3" id="KW-1185">Reference proteome</keyword>
<reference evidence="2" key="1">
    <citation type="journal article" date="2014" name="Int. J. Syst. Evol. Microbiol.">
        <title>Complete genome sequence of Corynebacterium casei LMG S-19264T (=DSM 44701T), isolated from a smear-ripened cheese.</title>
        <authorList>
            <consortium name="US DOE Joint Genome Institute (JGI-PGF)"/>
            <person name="Walter F."/>
            <person name="Albersmeier A."/>
            <person name="Kalinowski J."/>
            <person name="Ruckert C."/>
        </authorList>
    </citation>
    <scope>NUCLEOTIDE SEQUENCE</scope>
    <source>
        <strain evidence="2">JCM 3035</strain>
    </source>
</reference>
<evidence type="ECO:0000313" key="2">
    <source>
        <dbReference type="EMBL" id="GGK93424.1"/>
    </source>
</evidence>
<evidence type="ECO:0000256" key="1">
    <source>
        <dbReference type="SAM" id="MobiDB-lite"/>
    </source>
</evidence>
<accession>A0A917R775</accession>
<dbReference type="Proteomes" id="UP000637788">
    <property type="component" value="Unassembled WGS sequence"/>
</dbReference>
<feature type="region of interest" description="Disordered" evidence="1">
    <location>
        <begin position="1"/>
        <end position="25"/>
    </location>
</feature>
<gene>
    <name evidence="2" type="ORF">GCM10010094_62810</name>
</gene>
<name>A0A917R775_9ACTN</name>
<protein>
    <submittedName>
        <fullName evidence="2">Uncharacterized protein</fullName>
    </submittedName>
</protein>
<comment type="caution">
    <text evidence="2">The sequence shown here is derived from an EMBL/GenBank/DDBJ whole genome shotgun (WGS) entry which is preliminary data.</text>
</comment>
<dbReference type="EMBL" id="BMPQ01000020">
    <property type="protein sequence ID" value="GGK93424.1"/>
    <property type="molecule type" value="Genomic_DNA"/>
</dbReference>
<sequence length="126" mass="13077">MVSAARQTRFTVSRDSSQPPCGSGVYAQRLRGFTCSPSSSGAPMNHPRPQRPPFSRRVALAGFAGAALAGTTAFSADASAAPGSTYRRTVRFATFNASLNRGAQGALVTDLSTPDNQQARNAADLG</sequence>
<reference evidence="2" key="2">
    <citation type="submission" date="2020-09" db="EMBL/GenBank/DDBJ databases">
        <authorList>
            <person name="Sun Q."/>
            <person name="Ohkuma M."/>
        </authorList>
    </citation>
    <scope>NUCLEOTIDE SEQUENCE</scope>
    <source>
        <strain evidence="2">JCM 3035</strain>
    </source>
</reference>
<feature type="compositionally biased region" description="Polar residues" evidence="1">
    <location>
        <begin position="1"/>
        <end position="20"/>
    </location>
</feature>
<proteinExistence type="predicted"/>
<evidence type="ECO:0000313" key="3">
    <source>
        <dbReference type="Proteomes" id="UP000637788"/>
    </source>
</evidence>
<organism evidence="2 3">
    <name type="scientific">Streptomyces flaveus</name>
    <dbReference type="NCBI Taxonomy" id="66370"/>
    <lineage>
        <taxon>Bacteria</taxon>
        <taxon>Bacillati</taxon>
        <taxon>Actinomycetota</taxon>
        <taxon>Actinomycetes</taxon>
        <taxon>Kitasatosporales</taxon>
        <taxon>Streptomycetaceae</taxon>
        <taxon>Streptomyces</taxon>
        <taxon>Streptomyces aurantiacus group</taxon>
    </lineage>
</organism>
<dbReference type="AlphaFoldDB" id="A0A917R775"/>